<dbReference type="GO" id="GO:0016832">
    <property type="term" value="F:aldehyde-lyase activity"/>
    <property type="evidence" value="ECO:0007669"/>
    <property type="project" value="TreeGrafter"/>
</dbReference>
<evidence type="ECO:0000256" key="1">
    <source>
        <dbReference type="ARBA" id="ARBA00005568"/>
    </source>
</evidence>
<evidence type="ECO:0000259" key="4">
    <source>
        <dbReference type="Pfam" id="PF03328"/>
    </source>
</evidence>
<dbReference type="GO" id="GO:0005737">
    <property type="term" value="C:cytoplasm"/>
    <property type="evidence" value="ECO:0007669"/>
    <property type="project" value="TreeGrafter"/>
</dbReference>
<organism evidence="5 6">
    <name type="scientific">Paraburkholderia dipogonis</name>
    <dbReference type="NCBI Taxonomy" id="1211383"/>
    <lineage>
        <taxon>Bacteria</taxon>
        <taxon>Pseudomonadati</taxon>
        <taxon>Pseudomonadota</taxon>
        <taxon>Betaproteobacteria</taxon>
        <taxon>Burkholderiales</taxon>
        <taxon>Burkholderiaceae</taxon>
        <taxon>Paraburkholderia</taxon>
    </lineage>
</organism>
<comment type="similarity">
    <text evidence="1">Belongs to the HpcH/HpaI aldolase family.</text>
</comment>
<dbReference type="Pfam" id="PF03328">
    <property type="entry name" value="HpcH_HpaI"/>
    <property type="match status" value="1"/>
</dbReference>
<dbReference type="GO" id="GO:0046872">
    <property type="term" value="F:metal ion binding"/>
    <property type="evidence" value="ECO:0007669"/>
    <property type="project" value="UniProtKB-KW"/>
</dbReference>
<dbReference type="InterPro" id="IPR040442">
    <property type="entry name" value="Pyrv_kinase-like_dom_sf"/>
</dbReference>
<dbReference type="RefSeq" id="WP_134466790.1">
    <property type="nucleotide sequence ID" value="NZ_SNVI01000008.1"/>
</dbReference>
<evidence type="ECO:0000313" key="5">
    <source>
        <dbReference type="EMBL" id="TFE36869.1"/>
    </source>
</evidence>
<feature type="domain" description="HpcH/HpaI aldolase/citrate lyase" evidence="4">
    <location>
        <begin position="86"/>
        <end position="218"/>
    </location>
</feature>
<dbReference type="PANTHER" id="PTHR30502:SF0">
    <property type="entry name" value="PHOSPHOENOLPYRUVATE CARBOXYLASE FAMILY PROTEIN"/>
    <property type="match status" value="1"/>
</dbReference>
<evidence type="ECO:0000256" key="2">
    <source>
        <dbReference type="ARBA" id="ARBA00022723"/>
    </source>
</evidence>
<proteinExistence type="inferred from homology"/>
<comment type="caution">
    <text evidence="5">The sequence shown here is derived from an EMBL/GenBank/DDBJ whole genome shotgun (WGS) entry which is preliminary data.</text>
</comment>
<protein>
    <submittedName>
        <fullName evidence="5">2,4-dihydroxyhept-2-ene-1,7-dioic acid aldolase</fullName>
    </submittedName>
</protein>
<keyword evidence="2" id="KW-0479">Metal-binding</keyword>
<dbReference type="InterPro" id="IPR050251">
    <property type="entry name" value="HpcH-HpaI_aldolase"/>
</dbReference>
<reference evidence="5 6" key="1">
    <citation type="submission" date="2019-03" db="EMBL/GenBank/DDBJ databases">
        <title>Complete Genome Sequence of Paraburkholderia dipogonis ICMP 19430T, a Nitrogen-fixing Symbiont of the South African Invasive Legume Dipogon lignosus in New Zealand.</title>
        <authorList>
            <person name="De Meyer S.E."/>
        </authorList>
    </citation>
    <scope>NUCLEOTIDE SEQUENCE [LARGE SCALE GENOMIC DNA]</scope>
    <source>
        <strain evidence="5 6">ICMP 19430</strain>
    </source>
</reference>
<accession>A0A4Y8MHE9</accession>
<dbReference type="EMBL" id="SNVI01000008">
    <property type="protein sequence ID" value="TFE36869.1"/>
    <property type="molecule type" value="Genomic_DNA"/>
</dbReference>
<sequence length="268" mass="30021">MAMRPNHLRTLINEGKPSFATRVHMTWPTVTEFIGRSGQFDYVEFLAEYAPYTLHDLDNLGRAIELSPNFCGMIKVEQSAQWNLAVRAMMSGFQNVLFTDVRNAEDARQCVRHIRAEGPGNDNTHGLCNGRISLEAPPEFVEYYNDAVIAIMIEKRQGFENLDEILKVPGIDMVQFGPGDYGLSVGKPNASYGGGLHPEVKEAREICIKKTLAAGLRARAEIQKIEEVDYYMDLGVKDFNISSDLVLLKAFYTQTGRALRERVAALSK</sequence>
<dbReference type="SUPFAM" id="SSF51621">
    <property type="entry name" value="Phosphoenolpyruvate/pyruvate domain"/>
    <property type="match status" value="1"/>
</dbReference>
<evidence type="ECO:0000256" key="3">
    <source>
        <dbReference type="ARBA" id="ARBA00023239"/>
    </source>
</evidence>
<dbReference type="Proteomes" id="UP000297385">
    <property type="component" value="Unassembled WGS sequence"/>
</dbReference>
<evidence type="ECO:0000313" key="6">
    <source>
        <dbReference type="Proteomes" id="UP000297385"/>
    </source>
</evidence>
<dbReference type="AlphaFoldDB" id="A0A4Y8MHE9"/>
<keyword evidence="3" id="KW-0456">Lyase</keyword>
<dbReference type="InterPro" id="IPR015813">
    <property type="entry name" value="Pyrv/PenolPyrv_kinase-like_dom"/>
</dbReference>
<dbReference type="Gene3D" id="3.20.20.60">
    <property type="entry name" value="Phosphoenolpyruvate-binding domains"/>
    <property type="match status" value="1"/>
</dbReference>
<dbReference type="InterPro" id="IPR005000">
    <property type="entry name" value="Aldolase/citrate-lyase_domain"/>
</dbReference>
<name>A0A4Y8MHE9_9BURK</name>
<dbReference type="PANTHER" id="PTHR30502">
    <property type="entry name" value="2-KETO-3-DEOXY-L-RHAMNONATE ALDOLASE"/>
    <property type="match status" value="1"/>
</dbReference>
<gene>
    <name evidence="5" type="ORF">E2553_45370</name>
</gene>